<evidence type="ECO:0000313" key="2">
    <source>
        <dbReference type="Proteomes" id="UP000003688"/>
    </source>
</evidence>
<sequence length="120" mass="12752" precursor="true">MLTEQCGCSDMRFFDKQSRIGKSILAFLLAGLVLLVGASAASSSLHKFLHSDAGSSDHECLITAFHKGKVSTAAAAPVQVSVETSVSWSLPVIETFVPASADYRFSSSRAPPSHPFSHLI</sequence>
<comment type="caution">
    <text evidence="1">The sequence shown here is derived from an EMBL/GenBank/DDBJ whole genome shotgun (WGS) entry which is preliminary data.</text>
</comment>
<keyword evidence="2" id="KW-1185">Reference proteome</keyword>
<organism evidence="1 2">
    <name type="scientific">Pedosphaera parvula (strain Ellin514)</name>
    <dbReference type="NCBI Taxonomy" id="320771"/>
    <lineage>
        <taxon>Bacteria</taxon>
        <taxon>Pseudomonadati</taxon>
        <taxon>Verrucomicrobiota</taxon>
        <taxon>Pedosphaerae</taxon>
        <taxon>Pedosphaerales</taxon>
        <taxon>Pedosphaeraceae</taxon>
        <taxon>Pedosphaera</taxon>
    </lineage>
</organism>
<protein>
    <submittedName>
        <fullName evidence="1">Uncharacterized protein</fullName>
    </submittedName>
</protein>
<proteinExistence type="predicted"/>
<dbReference type="Proteomes" id="UP000003688">
    <property type="component" value="Unassembled WGS sequence"/>
</dbReference>
<dbReference type="STRING" id="320771.Cflav_PD2460"/>
<evidence type="ECO:0000313" key="1">
    <source>
        <dbReference type="EMBL" id="EEF59553.1"/>
    </source>
</evidence>
<gene>
    <name evidence="1" type="ORF">Cflav_PD2460</name>
</gene>
<dbReference type="AlphaFoldDB" id="B9XKR0"/>
<name>B9XKR0_PEDPL</name>
<dbReference type="EMBL" id="ABOX02000026">
    <property type="protein sequence ID" value="EEF59553.1"/>
    <property type="molecule type" value="Genomic_DNA"/>
</dbReference>
<reference evidence="1 2" key="1">
    <citation type="journal article" date="2011" name="J. Bacteriol.">
        <title>Genome sequence of 'Pedosphaera parvula' Ellin514, an aerobic Verrucomicrobial isolate from pasture soil.</title>
        <authorList>
            <person name="Kant R."/>
            <person name="van Passel M.W."/>
            <person name="Sangwan P."/>
            <person name="Palva A."/>
            <person name="Lucas S."/>
            <person name="Copeland A."/>
            <person name="Lapidus A."/>
            <person name="Glavina Del Rio T."/>
            <person name="Dalin E."/>
            <person name="Tice H."/>
            <person name="Bruce D."/>
            <person name="Goodwin L."/>
            <person name="Pitluck S."/>
            <person name="Chertkov O."/>
            <person name="Larimer F.W."/>
            <person name="Land M.L."/>
            <person name="Hauser L."/>
            <person name="Brettin T.S."/>
            <person name="Detter J.C."/>
            <person name="Han S."/>
            <person name="de Vos W.M."/>
            <person name="Janssen P.H."/>
            <person name="Smidt H."/>
        </authorList>
    </citation>
    <scope>NUCLEOTIDE SEQUENCE [LARGE SCALE GENOMIC DNA]</scope>
    <source>
        <strain evidence="1 2">Ellin514</strain>
    </source>
</reference>
<accession>B9XKR0</accession>